<evidence type="ECO:0000256" key="6">
    <source>
        <dbReference type="ARBA" id="ARBA00022664"/>
    </source>
</evidence>
<dbReference type="FunFam" id="2.130.10.10:FF:000089">
    <property type="entry name" value="Cleavage stimulation factor subunit 1"/>
    <property type="match status" value="1"/>
</dbReference>
<dbReference type="PROSITE" id="PS00678">
    <property type="entry name" value="WD_REPEATS_1"/>
    <property type="match status" value="1"/>
</dbReference>
<evidence type="ECO:0000259" key="16">
    <source>
        <dbReference type="Pfam" id="PF11916"/>
    </source>
</evidence>
<evidence type="ECO:0000256" key="8">
    <source>
        <dbReference type="ARBA" id="ARBA00023136"/>
    </source>
</evidence>
<dbReference type="Pfam" id="PF11916">
    <property type="entry name" value="Vac14_Fig4_bd"/>
    <property type="match status" value="1"/>
</dbReference>
<evidence type="ECO:0000256" key="11">
    <source>
        <dbReference type="ARBA" id="ARBA00045654"/>
    </source>
</evidence>
<dbReference type="GO" id="GO:0006397">
    <property type="term" value="P:mRNA processing"/>
    <property type="evidence" value="ECO:0007669"/>
    <property type="project" value="UniProtKB-KW"/>
</dbReference>
<keyword evidence="7" id="KW-0677">Repeat</keyword>
<evidence type="ECO:0000259" key="17">
    <source>
        <dbReference type="Pfam" id="PF16699"/>
    </source>
</evidence>
<dbReference type="InterPro" id="IPR020472">
    <property type="entry name" value="WD40_PAC1"/>
</dbReference>
<dbReference type="Gene3D" id="1.20.960.50">
    <property type="entry name" value="Cleavage stimulation factor subunit 1, dimerisation domain"/>
    <property type="match status" value="1"/>
</dbReference>
<comment type="function">
    <text evidence="11">Scaffold protein component of the PI(3,5)P2 regulatory complex which regulates both the synthesis and turnover of phosphatidylinositol 3,5-bisphosphate (PtdIns(3,5)P2). Pentamerizes into a star-shaped structure and nucleates the assembly of the complex. The pentamer binds a single copy each of PIKFYVE and FIG4 and coordinates both PIKfyve kinase activity and FIG4 phosphatase activity, being required to maintain normal levels of phosphatidylinositol 3-phosphate (PtdIns(3)P) and phosphatidylinositol 5-phosphate (PtdIns(5)P). Plays a role in the biogenesis of endosome carrier vesicles (ECV) / multivesicular bodies (MVB) transport intermediates from early endosomes.</text>
</comment>
<dbReference type="FunFam" id="1.25.10.10:FF:000501">
    <property type="entry name" value="Blast:Protein VAC14 homolog"/>
    <property type="match status" value="1"/>
</dbReference>
<sequence length="1080" mass="122530">FDPIRVRRWVCPSLPYPNTYWAIVYRVKQSKPREVQEFYEFAIMKDQEMVEKKNMLKCREQLYRLIISQLFYDGHHGVAVELTNLVRADPPCPPSDRLMNIFKQATQIEQSKESNLFDDVFCGLDLEFETEGSTLAPEPASYETAYVTSHKQACRAGCFSGDGQLVATGSVDASIKILDVDRMLAKSAPEDMEPGREQQAHPVIRTLYDHTDEVSYLEFHPRDQILASGSRDHTVKLFDISKASVKKAHKVLSDCVPVRCIAFHPTGDYMAVGTDHHVLRMYDVHTAQCFVSAIPEQQHKSAITCVRYAFTAKVYATGSMDGSIKLWDGVSGRCINTFSQAHDGAEICSIIFTKNGKYLLSSGQDSLVKLWELSTSRCLIAYTGAGTTGKQEHQTQAVFNHTEDYVLFPDEATTSLCAWNSRNASRCHLMMVTDFKAKKNMAQVKRIIDVLSKDFVRSNDSNKKKGGLIALAATSIALGKDTERFIEDIINPIMNCLIDSDMRVRFFASESLYNVVKVARGAVLPYFPSLFNALSRLVTDPDQNIKSGSEILDRLLKDIVNESSQTFDLDAFIPLVRERIMVKSSFARQFIISWISVLNAVPEINMVVYLPEILHGLFQILEDPLPEIQRMCETLLAQFLKIIKADPAAADIAKMTNVLIVQAQSSNPLIQFYAISWIKEFVQLSGGEILSFASGIFTAILPCLAFESDAKKNIKDCANAVNLNLLELVSNEEDKQKNLSYLDLNPVMEVLRQYLVHSPVPTKIAVLKWVHHLFTEVHDEMSEHANKLFPVLLRDCLSDSSDEVVLQAIVVLAEIVNSATVKGNDFDQTQYRQFLVELLNLFSENNTFLEKRGTLIIRQLCRLLNAEYIYRTFAEILLEERINLKIASTMVRTLNMILLTTSDLFDLRNMLHDIRNEKSASLFECLYKCWAHCPVSTLSLCLLAQCYQHVSEIVTLFADIEITVDFLVEIDKMVQLIESPIFASLRLALISHSNDNADAQHLSRALYGILMLLPQTEAFHLLNNRLQCVPNYWGQPNKINSKSTNESQCNIKFDELFTYFKYVQDLHHQKRVEKRKKNQF</sequence>
<keyword evidence="9" id="KW-0539">Nucleus</keyword>
<dbReference type="SUPFAM" id="SSF50978">
    <property type="entry name" value="WD40 repeat-like"/>
    <property type="match status" value="1"/>
</dbReference>
<evidence type="ECO:0000256" key="9">
    <source>
        <dbReference type="ARBA" id="ARBA00023242"/>
    </source>
</evidence>
<organism evidence="18">
    <name type="scientific">Anopheles atroparvus</name>
    <name type="common">European mosquito</name>
    <dbReference type="NCBI Taxonomy" id="41427"/>
    <lineage>
        <taxon>Eukaryota</taxon>
        <taxon>Metazoa</taxon>
        <taxon>Ecdysozoa</taxon>
        <taxon>Arthropoda</taxon>
        <taxon>Hexapoda</taxon>
        <taxon>Insecta</taxon>
        <taxon>Pterygota</taxon>
        <taxon>Neoptera</taxon>
        <taxon>Endopterygota</taxon>
        <taxon>Diptera</taxon>
        <taxon>Nematocera</taxon>
        <taxon>Culicoidea</taxon>
        <taxon>Culicidae</taxon>
        <taxon>Anophelinae</taxon>
        <taxon>Anopheles</taxon>
    </lineage>
</organism>
<evidence type="ECO:0000256" key="1">
    <source>
        <dbReference type="ARBA" id="ARBA00004123"/>
    </source>
</evidence>
<evidence type="ECO:0000256" key="5">
    <source>
        <dbReference type="ARBA" id="ARBA00022574"/>
    </source>
</evidence>
<dbReference type="VEuPathDB" id="VectorBase:AATE017108"/>
<protein>
    <recommendedName>
        <fullName evidence="15">Cleavage stimulation factor subunit 1</fullName>
    </recommendedName>
    <alternativeName>
        <fullName evidence="10">Cleavage stimulation factor 50 kDa subunit</fullName>
    </alternativeName>
    <alternativeName>
        <fullName evidence="4">Protein VAC14 homolog</fullName>
    </alternativeName>
</protein>
<dbReference type="InterPro" id="IPR019775">
    <property type="entry name" value="WD40_repeat_CS"/>
</dbReference>
<dbReference type="AlphaFoldDB" id="A0A182JFH8"/>
<evidence type="ECO:0000256" key="12">
    <source>
        <dbReference type="ARBA" id="ARBA00047092"/>
    </source>
</evidence>
<dbReference type="InterPro" id="IPR036322">
    <property type="entry name" value="WD40_repeat_dom_sf"/>
</dbReference>
<proteinExistence type="inferred from homology"/>
<reference evidence="18" key="1">
    <citation type="submission" date="2022-08" db="UniProtKB">
        <authorList>
            <consortium name="EnsemblMetazoa"/>
        </authorList>
    </citation>
    <scope>IDENTIFICATION</scope>
    <source>
        <strain evidence="18">EBRO</strain>
    </source>
</reference>
<feature type="domain" description="Vacuolar protein 14 C-terminal Fig4-binding" evidence="16">
    <location>
        <begin position="847"/>
        <end position="1029"/>
    </location>
</feature>
<dbReference type="CDD" id="cd00200">
    <property type="entry name" value="WD40"/>
    <property type="match status" value="1"/>
</dbReference>
<comment type="subcellular location">
    <subcellularLocation>
        <location evidence="2">Endomembrane system</location>
    </subcellularLocation>
    <subcellularLocation>
        <location evidence="1">Nucleus</location>
    </subcellularLocation>
</comment>
<dbReference type="InterPro" id="IPR016024">
    <property type="entry name" value="ARM-type_fold"/>
</dbReference>
<dbReference type="SMART" id="SM00320">
    <property type="entry name" value="WD40"/>
    <property type="match status" value="5"/>
</dbReference>
<evidence type="ECO:0000256" key="14">
    <source>
        <dbReference type="ARBA" id="ARBA00066148"/>
    </source>
</evidence>
<dbReference type="STRING" id="41427.A0A182JFH8"/>
<dbReference type="PROSITE" id="PS50082">
    <property type="entry name" value="WD_REPEATS_2"/>
    <property type="match status" value="3"/>
</dbReference>
<name>A0A182JFH8_ANOAO</name>
<keyword evidence="8" id="KW-0472">Membrane</keyword>
<dbReference type="Pfam" id="PF12755">
    <property type="entry name" value="Vac14_Fab1_bd"/>
    <property type="match status" value="1"/>
</dbReference>
<evidence type="ECO:0000256" key="13">
    <source>
        <dbReference type="ARBA" id="ARBA00058408"/>
    </source>
</evidence>
<dbReference type="PRINTS" id="PR00320">
    <property type="entry name" value="GPROTEINBRPT"/>
</dbReference>
<dbReference type="InterPro" id="IPR011989">
    <property type="entry name" value="ARM-like"/>
</dbReference>
<evidence type="ECO:0000256" key="15">
    <source>
        <dbReference type="ARBA" id="ARBA00074323"/>
    </source>
</evidence>
<dbReference type="GO" id="GO:0005634">
    <property type="term" value="C:nucleus"/>
    <property type="evidence" value="ECO:0007669"/>
    <property type="project" value="UniProtKB-SubCell"/>
</dbReference>
<dbReference type="Pfam" id="PF00400">
    <property type="entry name" value="WD40"/>
    <property type="match status" value="5"/>
</dbReference>
<dbReference type="PROSITE" id="PS50294">
    <property type="entry name" value="WD_REPEATS_REGION"/>
    <property type="match status" value="3"/>
</dbReference>
<dbReference type="GO" id="GO:0006661">
    <property type="term" value="P:phosphatidylinositol biosynthetic process"/>
    <property type="evidence" value="ECO:0007669"/>
    <property type="project" value="InterPro"/>
</dbReference>
<dbReference type="InterPro" id="IPR021841">
    <property type="entry name" value="VAC14_Fig4p-bd"/>
</dbReference>
<accession>A0A182JFH8</accession>
<dbReference type="GO" id="GO:0070772">
    <property type="term" value="C:PAS complex"/>
    <property type="evidence" value="ECO:0007669"/>
    <property type="project" value="InterPro"/>
</dbReference>
<keyword evidence="6" id="KW-0507">mRNA processing</keyword>
<evidence type="ECO:0000256" key="4">
    <source>
        <dbReference type="ARBA" id="ARBA00013840"/>
    </source>
</evidence>
<dbReference type="InterPro" id="IPR001680">
    <property type="entry name" value="WD40_rpt"/>
</dbReference>
<dbReference type="Pfam" id="PF16699">
    <property type="entry name" value="CSTF1_dimer"/>
    <property type="match status" value="1"/>
</dbReference>
<comment type="similarity">
    <text evidence="3">Belongs to the VAC14 family.</text>
</comment>
<dbReference type="GO" id="GO:0010008">
    <property type="term" value="C:endosome membrane"/>
    <property type="evidence" value="ECO:0007669"/>
    <property type="project" value="TreeGrafter"/>
</dbReference>
<dbReference type="PANTHER" id="PTHR16023">
    <property type="entry name" value="TAX1 BINDING PROTEIN-RELATED"/>
    <property type="match status" value="1"/>
</dbReference>
<evidence type="ECO:0000313" key="18">
    <source>
        <dbReference type="EnsemblMetazoa" id="AATE017108-PA.1"/>
    </source>
</evidence>
<dbReference type="FunFam" id="2.130.10.10:FF:000064">
    <property type="entry name" value="Cleavage stimulation factor subunit 1"/>
    <property type="match status" value="1"/>
</dbReference>
<evidence type="ECO:0000256" key="10">
    <source>
        <dbReference type="ARBA" id="ARBA00029851"/>
    </source>
</evidence>
<evidence type="ECO:0000256" key="7">
    <source>
        <dbReference type="ARBA" id="ARBA00022737"/>
    </source>
</evidence>
<dbReference type="InterPro" id="IPR026825">
    <property type="entry name" value="Vac14"/>
</dbReference>
<dbReference type="EnsemblMetazoa" id="AATE017108-RA">
    <property type="protein sequence ID" value="AATE017108-PA.1"/>
    <property type="gene ID" value="AATE017108"/>
</dbReference>
<dbReference type="InterPro" id="IPR032028">
    <property type="entry name" value="CSTF1_dimer"/>
</dbReference>
<dbReference type="InterPro" id="IPR015943">
    <property type="entry name" value="WD40/YVTN_repeat-like_dom_sf"/>
</dbReference>
<comment type="subunit">
    <text evidence="14">Homodimer. The CSTF complex is composed of CSTF1 (50 kDa subunit), CSTF2 (64 kDa subunit) and CSTF3 (77 kDa subunit). Interacts (via repeats WD) directly with CSTF3. Interacts (via repeat WD6) with BARD1. Interacts with ERCC6.</text>
</comment>
<feature type="domain" description="Cleavage stimulation factor subunit 1 dimerisation" evidence="17">
    <location>
        <begin position="54"/>
        <end position="109"/>
    </location>
</feature>
<keyword evidence="5" id="KW-0853">WD repeat</keyword>
<dbReference type="PANTHER" id="PTHR16023:SF0">
    <property type="entry name" value="PROTEIN VAC14 HOMOLOG"/>
    <property type="match status" value="1"/>
</dbReference>
<dbReference type="Gene3D" id="1.25.10.10">
    <property type="entry name" value="Leucine-rich Repeat Variant"/>
    <property type="match status" value="2"/>
</dbReference>
<dbReference type="InterPro" id="IPR038184">
    <property type="entry name" value="CSTF1_dimer_sf"/>
</dbReference>
<comment type="function">
    <text evidence="13">One of the multiple factors required for polyadenylation and 3'-end cleavage of mammalian pre-mRNAs. May be responsible for the interaction of CSTF with other factors to form a stable complex on the pre-mRNA.</text>
</comment>
<dbReference type="SUPFAM" id="SSF48371">
    <property type="entry name" value="ARM repeat"/>
    <property type="match status" value="1"/>
</dbReference>
<dbReference type="Gene3D" id="2.130.10.10">
    <property type="entry name" value="YVTN repeat-like/Quinoprotein amine dehydrogenase"/>
    <property type="match status" value="1"/>
</dbReference>
<evidence type="ECO:0000256" key="2">
    <source>
        <dbReference type="ARBA" id="ARBA00004308"/>
    </source>
</evidence>
<evidence type="ECO:0000256" key="3">
    <source>
        <dbReference type="ARBA" id="ARBA00010225"/>
    </source>
</evidence>
<comment type="subunit">
    <text evidence="12">Forms pentamers. Component of the PI(3,5)P2 regulatory complex/PAS complex, at least composed of PIKFYVE, FIG4 and VAC14. VAC14 nucleates the assembly of the complex and serves as a scaffold by pentamerizing into a star-shaped structure, which can bind a single copy each of PIKFYVE and FIG4 and coordinates their activities. Interacts with NOS1.</text>
</comment>
<dbReference type="FunFam" id="1.20.960.50:FF:000001">
    <property type="entry name" value="Cleavage stimulation factor subunit 1"/>
    <property type="match status" value="1"/>
</dbReference>